<dbReference type="SUPFAM" id="SSF56349">
    <property type="entry name" value="DNA breaking-rejoining enzymes"/>
    <property type="match status" value="1"/>
</dbReference>
<evidence type="ECO:0000256" key="1">
    <source>
        <dbReference type="ARBA" id="ARBA00023125"/>
    </source>
</evidence>
<keyword evidence="1" id="KW-0238">DNA-binding</keyword>
<dbReference type="InterPro" id="IPR011010">
    <property type="entry name" value="DNA_brk_join_enz"/>
</dbReference>
<comment type="caution">
    <text evidence="3">The sequence shown here is derived from an EMBL/GenBank/DDBJ whole genome shotgun (WGS) entry which is preliminary data.</text>
</comment>
<dbReference type="Proteomes" id="UP001596242">
    <property type="component" value="Unassembled WGS sequence"/>
</dbReference>
<evidence type="ECO:0000313" key="4">
    <source>
        <dbReference type="Proteomes" id="UP001596242"/>
    </source>
</evidence>
<name>A0ABW1LT17_9ACTN</name>
<dbReference type="Gene3D" id="1.10.150.130">
    <property type="match status" value="1"/>
</dbReference>
<dbReference type="RefSeq" id="WP_386392393.1">
    <property type="nucleotide sequence ID" value="NZ_JBHSPT010000004.1"/>
</dbReference>
<reference evidence="4" key="1">
    <citation type="journal article" date="2019" name="Int. J. Syst. Evol. Microbiol.">
        <title>The Global Catalogue of Microorganisms (GCM) 10K type strain sequencing project: providing services to taxonomists for standard genome sequencing and annotation.</title>
        <authorList>
            <consortium name="The Broad Institute Genomics Platform"/>
            <consortium name="The Broad Institute Genome Sequencing Center for Infectious Disease"/>
            <person name="Wu L."/>
            <person name="Ma J."/>
        </authorList>
    </citation>
    <scope>NUCLEOTIDE SEQUENCE [LARGE SCALE GENOMIC DNA]</scope>
    <source>
        <strain evidence="4">JCM 12763</strain>
    </source>
</reference>
<dbReference type="EMBL" id="JBHSPT010000004">
    <property type="protein sequence ID" value="MFC6054185.1"/>
    <property type="molecule type" value="Genomic_DNA"/>
</dbReference>
<evidence type="ECO:0000259" key="2">
    <source>
        <dbReference type="Pfam" id="PF14659"/>
    </source>
</evidence>
<dbReference type="Pfam" id="PF14659">
    <property type="entry name" value="Phage_int_SAM_3"/>
    <property type="match status" value="1"/>
</dbReference>
<accession>A0ABW1LT17</accession>
<sequence length="134" mass="15480">MGSFFKPCDCSRPIQCPHAYTIRFRHARGRQREETGYRTQDAAVERLTELYADRKKMSPSVAEARRELGQQTVEEYAQTWLPRQRQMTEYSTAKNLASHFRAQINPVIGSRKLNAVTPTVVEDFLDHLAGTRIH</sequence>
<evidence type="ECO:0000313" key="3">
    <source>
        <dbReference type="EMBL" id="MFC6054185.1"/>
    </source>
</evidence>
<protein>
    <recommendedName>
        <fullName evidence="2">Integrase SAM-like N-terminal domain-containing protein</fullName>
    </recommendedName>
</protein>
<dbReference type="InterPro" id="IPR010998">
    <property type="entry name" value="Integrase_recombinase_N"/>
</dbReference>
<feature type="domain" description="Integrase SAM-like N-terminal" evidence="2">
    <location>
        <begin position="72"/>
        <end position="128"/>
    </location>
</feature>
<keyword evidence="4" id="KW-1185">Reference proteome</keyword>
<gene>
    <name evidence="3" type="ORF">ACFP50_01385</name>
</gene>
<organism evidence="3 4">
    <name type="scientific">Streptomyces pratens</name>
    <dbReference type="NCBI Taxonomy" id="887456"/>
    <lineage>
        <taxon>Bacteria</taxon>
        <taxon>Bacillati</taxon>
        <taxon>Actinomycetota</taxon>
        <taxon>Actinomycetes</taxon>
        <taxon>Kitasatosporales</taxon>
        <taxon>Streptomycetaceae</taxon>
        <taxon>Streptomyces</taxon>
    </lineage>
</organism>
<proteinExistence type="predicted"/>
<dbReference type="InterPro" id="IPR004107">
    <property type="entry name" value="Integrase_SAM-like_N"/>
</dbReference>